<dbReference type="InterPro" id="IPR011009">
    <property type="entry name" value="Kinase-like_dom_sf"/>
</dbReference>
<dbReference type="AlphaFoldDB" id="A0A6G1FU32"/>
<reference evidence="5" key="3">
    <citation type="submission" date="2025-04" db="UniProtKB">
        <authorList>
            <consortium name="RefSeq"/>
        </authorList>
    </citation>
    <scope>IDENTIFICATION</scope>
    <source>
        <strain evidence="5">CBS 781.70</strain>
    </source>
</reference>
<dbReference type="PROSITE" id="PS50011">
    <property type="entry name" value="PROTEIN_KINASE_DOM"/>
    <property type="match status" value="1"/>
</dbReference>
<reference evidence="3 5" key="1">
    <citation type="submission" date="2020-01" db="EMBL/GenBank/DDBJ databases">
        <authorList>
            <consortium name="DOE Joint Genome Institute"/>
            <person name="Haridas S."/>
            <person name="Albert R."/>
            <person name="Binder M."/>
            <person name="Bloem J."/>
            <person name="Labutti K."/>
            <person name="Salamov A."/>
            <person name="Andreopoulos B."/>
            <person name="Baker S.E."/>
            <person name="Barry K."/>
            <person name="Bills G."/>
            <person name="Bluhm B.H."/>
            <person name="Cannon C."/>
            <person name="Castanera R."/>
            <person name="Culley D.E."/>
            <person name="Daum C."/>
            <person name="Ezra D."/>
            <person name="Gonzalez J.B."/>
            <person name="Henrissat B."/>
            <person name="Kuo A."/>
            <person name="Liang C."/>
            <person name="Lipzen A."/>
            <person name="Lutzoni F."/>
            <person name="Magnuson J."/>
            <person name="Mondo S."/>
            <person name="Nolan M."/>
            <person name="Ohm R."/>
            <person name="Pangilinan J."/>
            <person name="Park H.-J."/>
            <person name="Ramirez L."/>
            <person name="Alfaro M."/>
            <person name="Sun H."/>
            <person name="Tritt A."/>
            <person name="Yoshinaga Y."/>
            <person name="Zwiers L.-H."/>
            <person name="Turgeon B.G."/>
            <person name="Goodwin S.B."/>
            <person name="Spatafora J.W."/>
            <person name="Crous P.W."/>
            <person name="Grigoriev I.V."/>
        </authorList>
    </citation>
    <scope>NUCLEOTIDE SEQUENCE</scope>
    <source>
        <strain evidence="3 5">CBS 781.70</strain>
    </source>
</reference>
<dbReference type="GO" id="GO:0005524">
    <property type="term" value="F:ATP binding"/>
    <property type="evidence" value="ECO:0007669"/>
    <property type="project" value="InterPro"/>
</dbReference>
<dbReference type="OrthoDB" id="4062651at2759"/>
<accession>A0A6G1FU32</accession>
<dbReference type="PANTHER" id="PTHR44305">
    <property type="entry name" value="SI:DKEY-192D15.2-RELATED"/>
    <property type="match status" value="1"/>
</dbReference>
<protein>
    <recommendedName>
        <fullName evidence="2">Protein kinase domain-containing protein</fullName>
    </recommendedName>
</protein>
<name>A0A6G1FU32_9PEZI</name>
<evidence type="ECO:0000313" key="5">
    <source>
        <dbReference type="RefSeq" id="XP_033530938.1"/>
    </source>
</evidence>
<feature type="compositionally biased region" description="Polar residues" evidence="1">
    <location>
        <begin position="375"/>
        <end position="385"/>
    </location>
</feature>
<dbReference type="InterPro" id="IPR000719">
    <property type="entry name" value="Prot_kinase_dom"/>
</dbReference>
<organism evidence="3">
    <name type="scientific">Eremomyces bilateralis CBS 781.70</name>
    <dbReference type="NCBI Taxonomy" id="1392243"/>
    <lineage>
        <taxon>Eukaryota</taxon>
        <taxon>Fungi</taxon>
        <taxon>Dikarya</taxon>
        <taxon>Ascomycota</taxon>
        <taxon>Pezizomycotina</taxon>
        <taxon>Dothideomycetes</taxon>
        <taxon>Dothideomycetes incertae sedis</taxon>
        <taxon>Eremomycetales</taxon>
        <taxon>Eremomycetaceae</taxon>
        <taxon>Eremomyces</taxon>
    </lineage>
</organism>
<evidence type="ECO:0000256" key="1">
    <source>
        <dbReference type="SAM" id="MobiDB-lite"/>
    </source>
</evidence>
<dbReference type="SUPFAM" id="SSF56112">
    <property type="entry name" value="Protein kinase-like (PK-like)"/>
    <property type="match status" value="1"/>
</dbReference>
<dbReference type="Gene3D" id="1.10.510.10">
    <property type="entry name" value="Transferase(Phosphotransferase) domain 1"/>
    <property type="match status" value="1"/>
</dbReference>
<feature type="domain" description="Protein kinase" evidence="2">
    <location>
        <begin position="149"/>
        <end position="546"/>
    </location>
</feature>
<evidence type="ECO:0000259" key="2">
    <source>
        <dbReference type="PROSITE" id="PS50011"/>
    </source>
</evidence>
<keyword evidence="4" id="KW-1185">Reference proteome</keyword>
<gene>
    <name evidence="3 5" type="ORF">P152DRAFT_168442</name>
</gene>
<dbReference type="RefSeq" id="XP_033530938.1">
    <property type="nucleotide sequence ID" value="XM_033674071.1"/>
</dbReference>
<dbReference type="InterPro" id="IPR053083">
    <property type="entry name" value="TF_kinase-domain_protein"/>
</dbReference>
<dbReference type="Pfam" id="PF00069">
    <property type="entry name" value="Pkinase"/>
    <property type="match status" value="1"/>
</dbReference>
<sequence length="568" mass="64394">MVPRTISSVVTPNTIALNAFIFGYAGHSLVTPHAPLQQLWWTDERIDSKVTPELILSRVRPDQRVLLRRPLAFGDSLTNDCYLDWILKKARRWFMILEDLGIPDRIFAIVDDSFDDDDLPIPEDTVPQLKMSVKPDHALFRRFYNTQFTFLLRELKEGSHIDYAHNEFVPIEYVHRLPPAVALQDWYRVHFPKRPHEVFVRRKVSLKEPQSSTALEEEFIADVRTSRSIVHPHIAPIYASYTFQGDGYTITTFSGQHTLQSFISHRNPPQYQRLAKPDRHRLLLGWMHCLADALIVMHQNGLCHAAIRPSNVVIDSKNSIAFSDIGCLRTFQRDKKANREEEYTYSAPELQVATRRQSQPALTSIKSPSFRLERASNTSTSSSDRCPSVSTSSTTSTSSRKSTSALTYFRTPRTSSLQPVVDPPIPTPHSDIFSLGCLFLDLLSFLLKQRPADFLKHRATKLDADRPKSKGPSRVDASFHANVPKLLTWMDHLEGVAATREHRAFRAVPALLRLCRRMVSPLPEERPSARETRDRVAGILVGHVGMAAEGICCYGREHEIGMAITTGG</sequence>
<dbReference type="GO" id="GO:0004672">
    <property type="term" value="F:protein kinase activity"/>
    <property type="evidence" value="ECO:0007669"/>
    <property type="project" value="InterPro"/>
</dbReference>
<dbReference type="GeneID" id="54414641"/>
<dbReference type="PANTHER" id="PTHR44305:SF24">
    <property type="entry name" value="TYROSINE-PROTEIN KINASE C03B1.5-RELATED"/>
    <property type="match status" value="1"/>
</dbReference>
<dbReference type="SMART" id="SM00220">
    <property type="entry name" value="S_TKc"/>
    <property type="match status" value="1"/>
</dbReference>
<feature type="compositionally biased region" description="Low complexity" evidence="1">
    <location>
        <begin position="388"/>
        <end position="404"/>
    </location>
</feature>
<dbReference type="Proteomes" id="UP000504638">
    <property type="component" value="Unplaced"/>
</dbReference>
<reference evidence="5" key="2">
    <citation type="submission" date="2020-04" db="EMBL/GenBank/DDBJ databases">
        <authorList>
            <consortium name="NCBI Genome Project"/>
        </authorList>
    </citation>
    <scope>NUCLEOTIDE SEQUENCE</scope>
    <source>
        <strain evidence="5">CBS 781.70</strain>
    </source>
</reference>
<evidence type="ECO:0000313" key="3">
    <source>
        <dbReference type="EMBL" id="KAF1809307.1"/>
    </source>
</evidence>
<evidence type="ECO:0000313" key="4">
    <source>
        <dbReference type="Proteomes" id="UP000504638"/>
    </source>
</evidence>
<proteinExistence type="predicted"/>
<feature type="region of interest" description="Disordered" evidence="1">
    <location>
        <begin position="342"/>
        <end position="406"/>
    </location>
</feature>
<dbReference type="EMBL" id="ML975174">
    <property type="protein sequence ID" value="KAF1809307.1"/>
    <property type="molecule type" value="Genomic_DNA"/>
</dbReference>
<feature type="compositionally biased region" description="Polar residues" evidence="1">
    <location>
        <begin position="354"/>
        <end position="367"/>
    </location>
</feature>